<dbReference type="Proteomes" id="UP000037425">
    <property type="component" value="Unassembled WGS sequence"/>
</dbReference>
<comment type="caution">
    <text evidence="1">The sequence shown here is derived from an EMBL/GenBank/DDBJ whole genome shotgun (WGS) entry which is preliminary data.</text>
</comment>
<dbReference type="NCBIfam" id="TIGR03510">
    <property type="entry name" value="XapX"/>
    <property type="match status" value="1"/>
</dbReference>
<dbReference type="PATRIC" id="fig|106592.7.peg.2342"/>
<evidence type="ECO:0000313" key="1">
    <source>
        <dbReference type="EMBL" id="KOF15525.1"/>
    </source>
</evidence>
<organism evidence="1 2">
    <name type="scientific">Ensifer adhaerens</name>
    <name type="common">Sinorhizobium morelense</name>
    <dbReference type="NCBI Taxonomy" id="106592"/>
    <lineage>
        <taxon>Bacteria</taxon>
        <taxon>Pseudomonadati</taxon>
        <taxon>Pseudomonadota</taxon>
        <taxon>Alphaproteobacteria</taxon>
        <taxon>Hyphomicrobiales</taxon>
        <taxon>Rhizobiaceae</taxon>
        <taxon>Sinorhizobium/Ensifer group</taxon>
        <taxon>Ensifer</taxon>
    </lineage>
</organism>
<dbReference type="RefSeq" id="WP_053251022.1">
    <property type="nucleotide sequence ID" value="NZ_LGAP01000018.1"/>
</dbReference>
<name>A0A0L8BLQ9_ENSAD</name>
<sequence length="96" mass="10013">MKVYLLSLGAGLLVGVVYSLLNVRSPAPPVVALIGLLGILVGEQLVPLAKGVWGREPAALSWLHQVKPHMFGHLPKGGVNAVNVATISGQSPEEKS</sequence>
<dbReference type="InterPro" id="IPR009872">
    <property type="entry name" value="DUF1427"/>
</dbReference>
<dbReference type="AlphaFoldDB" id="A0A0L8BLQ9"/>
<gene>
    <name evidence="1" type="ORF">AC244_22395</name>
</gene>
<protein>
    <submittedName>
        <fullName evidence="1">Membrane protein</fullName>
    </submittedName>
</protein>
<accession>A0A0L8BLQ9</accession>
<reference evidence="2" key="1">
    <citation type="submission" date="2015-07" db="EMBL/GenBank/DDBJ databases">
        <title>Whole genome sequence of an Ensifer adhaerens strain isolated from a cave pool in the Wind Cave National Park.</title>
        <authorList>
            <person name="Eng W.W.H."/>
            <person name="Gan H.M."/>
            <person name="Barton H.A."/>
            <person name="Savka M.A."/>
        </authorList>
    </citation>
    <scope>NUCLEOTIDE SEQUENCE [LARGE SCALE GENOMIC DNA]</scope>
    <source>
        <strain evidence="2">SD006</strain>
    </source>
</reference>
<proteinExistence type="predicted"/>
<dbReference type="OrthoDB" id="4302993at2"/>
<dbReference type="InterPro" id="IPR020017">
    <property type="entry name" value="XapX_domain"/>
</dbReference>
<evidence type="ECO:0000313" key="2">
    <source>
        <dbReference type="Proteomes" id="UP000037425"/>
    </source>
</evidence>
<dbReference type="EMBL" id="LGAP01000018">
    <property type="protein sequence ID" value="KOF15525.1"/>
    <property type="molecule type" value="Genomic_DNA"/>
</dbReference>
<dbReference type="Pfam" id="PF07235">
    <property type="entry name" value="DUF1427"/>
    <property type="match status" value="1"/>
</dbReference>